<gene>
    <name evidence="1" type="ORF">OWV82_014393</name>
</gene>
<proteinExistence type="predicted"/>
<protein>
    <submittedName>
        <fullName evidence="1">Protein LURP-one-related like</fullName>
    </submittedName>
</protein>
<accession>A0ACC1XKW6</accession>
<keyword evidence="2" id="KW-1185">Reference proteome</keyword>
<dbReference type="EMBL" id="CM051401">
    <property type="protein sequence ID" value="KAJ4712087.1"/>
    <property type="molecule type" value="Genomic_DNA"/>
</dbReference>
<evidence type="ECO:0000313" key="2">
    <source>
        <dbReference type="Proteomes" id="UP001164539"/>
    </source>
</evidence>
<sequence>MAKVYPKAPMSALSYMTSKRETFTVWMKSLVCHSNGCTVFNSNGEIVYRVENYDKKCSNEVYLMDLRGNVIFTIRRKKSVVFGRWDGYRWSCSRSSLKKEKPWFQVKKYYCRFLMGDLACQVTVLERDKYWIVKSARKGRAFRIQNSEGDAIAEVNQKQSSSGIPFGEDVLTLNVEPHIDHSLIVALLTVYGLINHQL</sequence>
<evidence type="ECO:0000313" key="1">
    <source>
        <dbReference type="EMBL" id="KAJ4712087.1"/>
    </source>
</evidence>
<reference evidence="1 2" key="1">
    <citation type="journal article" date="2023" name="Science">
        <title>Complex scaffold remodeling in plant triterpene biosynthesis.</title>
        <authorList>
            <person name="De La Pena R."/>
            <person name="Hodgson H."/>
            <person name="Liu J.C."/>
            <person name="Stephenson M.J."/>
            <person name="Martin A.C."/>
            <person name="Owen C."/>
            <person name="Harkess A."/>
            <person name="Leebens-Mack J."/>
            <person name="Jimenez L.E."/>
            <person name="Osbourn A."/>
            <person name="Sattely E.S."/>
        </authorList>
    </citation>
    <scope>NUCLEOTIDE SEQUENCE [LARGE SCALE GENOMIC DNA]</scope>
    <source>
        <strain evidence="2">cv. JPN11</strain>
        <tissue evidence="1">Leaf</tissue>
    </source>
</reference>
<comment type="caution">
    <text evidence="1">The sequence shown here is derived from an EMBL/GenBank/DDBJ whole genome shotgun (WGS) entry which is preliminary data.</text>
</comment>
<dbReference type="Proteomes" id="UP001164539">
    <property type="component" value="Chromosome 8"/>
</dbReference>
<organism evidence="1 2">
    <name type="scientific">Melia azedarach</name>
    <name type="common">Chinaberry tree</name>
    <dbReference type="NCBI Taxonomy" id="155640"/>
    <lineage>
        <taxon>Eukaryota</taxon>
        <taxon>Viridiplantae</taxon>
        <taxon>Streptophyta</taxon>
        <taxon>Embryophyta</taxon>
        <taxon>Tracheophyta</taxon>
        <taxon>Spermatophyta</taxon>
        <taxon>Magnoliopsida</taxon>
        <taxon>eudicotyledons</taxon>
        <taxon>Gunneridae</taxon>
        <taxon>Pentapetalae</taxon>
        <taxon>rosids</taxon>
        <taxon>malvids</taxon>
        <taxon>Sapindales</taxon>
        <taxon>Meliaceae</taxon>
        <taxon>Melia</taxon>
    </lineage>
</organism>
<name>A0ACC1XKW6_MELAZ</name>